<dbReference type="RefSeq" id="WP_252809787.1">
    <property type="nucleotide sequence ID" value="NZ_BAAABM010000045.1"/>
</dbReference>
<evidence type="ECO:0000313" key="2">
    <source>
        <dbReference type="Proteomes" id="UP001501822"/>
    </source>
</evidence>
<name>A0ABP3GUG7_9ACTN</name>
<reference evidence="2" key="1">
    <citation type="journal article" date="2019" name="Int. J. Syst. Evol. Microbiol.">
        <title>The Global Catalogue of Microorganisms (GCM) 10K type strain sequencing project: providing services to taxonomists for standard genome sequencing and annotation.</title>
        <authorList>
            <consortium name="The Broad Institute Genomics Platform"/>
            <consortium name="The Broad Institute Genome Sequencing Center for Infectious Disease"/>
            <person name="Wu L."/>
            <person name="Ma J."/>
        </authorList>
    </citation>
    <scope>NUCLEOTIDE SEQUENCE [LARGE SCALE GENOMIC DNA]</scope>
    <source>
        <strain evidence="2">JCM 3146</strain>
    </source>
</reference>
<evidence type="ECO:0000313" key="1">
    <source>
        <dbReference type="EMBL" id="GAA0352295.1"/>
    </source>
</evidence>
<gene>
    <name evidence="1" type="ORF">GCM10010151_47350</name>
</gene>
<proteinExistence type="predicted"/>
<dbReference type="EMBL" id="BAAABM010000045">
    <property type="protein sequence ID" value="GAA0352295.1"/>
    <property type="molecule type" value="Genomic_DNA"/>
</dbReference>
<sequence>MREHTAEEISAYARWLTQACQVAGLDAEQHGRTVLVIAADHFLSEEVTCQADGNGVLRWYWSWGKPITHLRDGTRILTTDEVDDLVAAIKNVVSLQVRRR</sequence>
<accession>A0ABP3GUG7</accession>
<protein>
    <submittedName>
        <fullName evidence="1">Uncharacterized protein</fullName>
    </submittedName>
</protein>
<dbReference type="Proteomes" id="UP001501822">
    <property type="component" value="Unassembled WGS sequence"/>
</dbReference>
<organism evidence="1 2">
    <name type="scientific">Actinoallomurus spadix</name>
    <dbReference type="NCBI Taxonomy" id="79912"/>
    <lineage>
        <taxon>Bacteria</taxon>
        <taxon>Bacillati</taxon>
        <taxon>Actinomycetota</taxon>
        <taxon>Actinomycetes</taxon>
        <taxon>Streptosporangiales</taxon>
        <taxon>Thermomonosporaceae</taxon>
        <taxon>Actinoallomurus</taxon>
    </lineage>
</organism>
<keyword evidence="2" id="KW-1185">Reference proteome</keyword>
<comment type="caution">
    <text evidence="1">The sequence shown here is derived from an EMBL/GenBank/DDBJ whole genome shotgun (WGS) entry which is preliminary data.</text>
</comment>